<feature type="domain" description="RRM" evidence="8">
    <location>
        <begin position="717"/>
        <end position="792"/>
    </location>
</feature>
<keyword evidence="2" id="KW-0479">Metal-binding</keyword>
<feature type="compositionally biased region" description="Polar residues" evidence="7">
    <location>
        <begin position="1254"/>
        <end position="1271"/>
    </location>
</feature>
<dbReference type="InterPro" id="IPR035979">
    <property type="entry name" value="RBD_domain_sf"/>
</dbReference>
<dbReference type="Gene3D" id="3.30.160.60">
    <property type="entry name" value="Classic Zinc Finger"/>
    <property type="match status" value="1"/>
</dbReference>
<feature type="region of interest" description="Disordered" evidence="7">
    <location>
        <begin position="183"/>
        <end position="202"/>
    </location>
</feature>
<feature type="compositionally biased region" description="Polar residues" evidence="7">
    <location>
        <begin position="2078"/>
        <end position="2090"/>
    </location>
</feature>
<feature type="region of interest" description="Disordered" evidence="7">
    <location>
        <begin position="1403"/>
        <end position="1677"/>
    </location>
</feature>
<keyword evidence="10" id="KW-1185">Reference proteome</keyword>
<feature type="compositionally biased region" description="Polar residues" evidence="7">
    <location>
        <begin position="103"/>
        <end position="119"/>
    </location>
</feature>
<evidence type="ECO:0000256" key="1">
    <source>
        <dbReference type="ARBA" id="ARBA00004123"/>
    </source>
</evidence>
<evidence type="ECO:0000259" key="9">
    <source>
        <dbReference type="PROSITE" id="PS50171"/>
    </source>
</evidence>
<gene>
    <name evidence="11" type="primary">ZNF638</name>
</gene>
<feature type="compositionally biased region" description="Low complexity" evidence="7">
    <location>
        <begin position="648"/>
        <end position="664"/>
    </location>
</feature>
<feature type="compositionally biased region" description="Basic and acidic residues" evidence="7">
    <location>
        <begin position="1790"/>
        <end position="1804"/>
    </location>
</feature>
<feature type="domain" description="Matrin-type" evidence="9">
    <location>
        <begin position="2136"/>
        <end position="2166"/>
    </location>
</feature>
<feature type="compositionally biased region" description="Basic and acidic residues" evidence="7">
    <location>
        <begin position="77"/>
        <end position="99"/>
    </location>
</feature>
<feature type="compositionally biased region" description="Polar residues" evidence="7">
    <location>
        <begin position="1555"/>
        <end position="1564"/>
    </location>
</feature>
<dbReference type="GO" id="GO:0008270">
    <property type="term" value="F:zinc ion binding"/>
    <property type="evidence" value="ECO:0007669"/>
    <property type="project" value="UniProtKB-KW"/>
</dbReference>
<feature type="region of interest" description="Disordered" evidence="7">
    <location>
        <begin position="1124"/>
        <end position="1329"/>
    </location>
</feature>
<keyword evidence="5" id="KW-0539">Nucleus</keyword>
<feature type="compositionally biased region" description="Basic and acidic residues" evidence="7">
    <location>
        <begin position="877"/>
        <end position="903"/>
    </location>
</feature>
<proteinExistence type="predicted"/>
<feature type="region of interest" description="Disordered" evidence="7">
    <location>
        <begin position="1"/>
        <end position="139"/>
    </location>
</feature>
<evidence type="ECO:0000256" key="7">
    <source>
        <dbReference type="SAM" id="MobiDB-lite"/>
    </source>
</evidence>
<feature type="region of interest" description="Disordered" evidence="7">
    <location>
        <begin position="1742"/>
        <end position="1768"/>
    </location>
</feature>
<feature type="compositionally biased region" description="Low complexity" evidence="7">
    <location>
        <begin position="507"/>
        <end position="519"/>
    </location>
</feature>
<evidence type="ECO:0000256" key="5">
    <source>
        <dbReference type="ARBA" id="ARBA00023242"/>
    </source>
</evidence>
<dbReference type="PROSITE" id="PS50102">
    <property type="entry name" value="RRM"/>
    <property type="match status" value="1"/>
</dbReference>
<feature type="compositionally biased region" description="Basic residues" evidence="7">
    <location>
        <begin position="522"/>
        <end position="551"/>
    </location>
</feature>
<dbReference type="PROSITE" id="PS50171">
    <property type="entry name" value="ZF_MATRIN"/>
    <property type="match status" value="1"/>
</dbReference>
<feature type="compositionally biased region" description="Basic and acidic residues" evidence="7">
    <location>
        <begin position="847"/>
        <end position="864"/>
    </location>
</feature>
<feature type="region of interest" description="Disordered" evidence="7">
    <location>
        <begin position="791"/>
        <end position="929"/>
    </location>
</feature>
<dbReference type="InterPro" id="IPR003604">
    <property type="entry name" value="Matrin/U1-like-C_Znf_C2H2"/>
</dbReference>
<feature type="region of interest" description="Disordered" evidence="7">
    <location>
        <begin position="277"/>
        <end position="308"/>
    </location>
</feature>
<feature type="compositionally biased region" description="Acidic residues" evidence="7">
    <location>
        <begin position="2007"/>
        <end position="2022"/>
    </location>
</feature>
<keyword evidence="6" id="KW-0694">RNA-binding</keyword>
<feature type="region of interest" description="Disordered" evidence="7">
    <location>
        <begin position="1784"/>
        <end position="1804"/>
    </location>
</feature>
<dbReference type="Proteomes" id="UP001652642">
    <property type="component" value="Chromosome 5"/>
</dbReference>
<dbReference type="InterPro" id="IPR000504">
    <property type="entry name" value="RRM_dom"/>
</dbReference>
<feature type="compositionally biased region" description="Basic and acidic residues" evidence="7">
    <location>
        <begin position="791"/>
        <end position="807"/>
    </location>
</feature>
<dbReference type="GO" id="GO:0003723">
    <property type="term" value="F:RNA binding"/>
    <property type="evidence" value="ECO:0007669"/>
    <property type="project" value="UniProtKB-UniRule"/>
</dbReference>
<feature type="region of interest" description="Disordered" evidence="7">
    <location>
        <begin position="368"/>
        <end position="393"/>
    </location>
</feature>
<dbReference type="PANTHER" id="PTHR15592">
    <property type="entry name" value="MATRIN 3/NUCLEAR PROTEIN 220-RELATED"/>
    <property type="match status" value="1"/>
</dbReference>
<dbReference type="RefSeq" id="XP_020650822.2">
    <property type="nucleotide sequence ID" value="XM_020795163.2"/>
</dbReference>
<feature type="region of interest" description="Disordered" evidence="7">
    <location>
        <begin position="492"/>
        <end position="594"/>
    </location>
</feature>
<dbReference type="OrthoDB" id="10072641at2759"/>
<dbReference type="GeneID" id="110079804"/>
<feature type="compositionally biased region" description="Basic and acidic residues" evidence="7">
    <location>
        <begin position="1177"/>
        <end position="1200"/>
    </location>
</feature>
<comment type="subcellular location">
    <subcellularLocation>
        <location evidence="1">Nucleus</location>
    </subcellularLocation>
</comment>
<feature type="compositionally biased region" description="Basic residues" evidence="7">
    <location>
        <begin position="560"/>
        <end position="572"/>
    </location>
</feature>
<sequence length="2190" mass="238503">MFNPRGNMHPRTRGPNVHGPVSHGPFQRPGPGPGPRCGPGALPRQPPPGPTHRMPQRFMGPEMRPGFPRSDVQISQHRMDPRQAGERMNMERQQKEEGCGTHWDNSFSHGGSSQNQPNSGRMAEHTPPVQSRYTSESASSILASFGLSNEDLEELSRYPDDQLTPENMPLILRDIRMRKVAHQLPSLPSQSREKEAFCSNDGRGSMVKSKVIDYGHESKYVYTDSPLEVKIFDSDVPDEGSTKGFQAQQTASVSAAPSTVTSKQMNAVEELIRQMGFQRSTPSTPSFPPMDTSNKGPGLSLPSAGAPPTAPPMISPVVPPIPPPSIPPAVQQALPPSSPAPPVMPAMNQLPPPFRPEILGDVNRSERIHHESRARPPGTQPEHTSGQKKYQKEAANPIESPFGVVKASWLPVFSQADAQKMKRFPTPSMMNDYYAASPRILPHMCSLCNVECRHMKDWIEHQNTTTHLESCRQLCQQYPDWNPESHCAAERRKGDIKENHSLRRRSASYSPKRSVRSSSGHARYRTRSRSRSPRYHRTSRPRSQSRPRSRSPRWIPGPRYRSRSPWRPHHPRLYFPRSSSRERRSGKSRSPDSVVLERFGPQFLERYDIQKSSHTSSRERLATKKALPEQGKTSGSGRKTSKSPPAPSKRGASSHHGSSGAKAKLPPETTDGSSKGGVVAEGKTKKPASGSSATGTEGFVPSPYSRLLSSKAWSCGTVLRISDLPDDGYNQQDIKKLVQPFGKVSDIVVLRTRKVAYLVMNYKEAVIAAVKYGETVPVLINKKRVKISVAEKPKAHPTETQGSEKKVQSVKKSHSSTKKEQAKPPSKSAKASTSTTSASKSNVNKPAKAEKVEKAKSKVEDQKKSGTSKTTLKAKKPAADSKKSDGGEKASKSKKTTEPKKVAEPGPPTDKPAAVPDKKEMVKSTEAGESVVKDPEEMCVVVISSLPEAGLTQDEIFNLAKPFGKVKDFLFVSSHKKAYIEISRKSADSMVKFYTCFPMWVEKNQLCITLAPEFKDLRDEEAIFIAMIKDANPNVNTENLYTQFVHLGNLPDGGYSELEILCVGLRFGRVDHYMVITNKNKALLQLDSSESAASMCRFLKRYPYSLGESQLTFSRSPKIESLPAEAMKKEVRKQELSKDSPDLKTIPEGSGVVHPSTVPSPKATEAKKEPSSNLKTDFPEPKTEQSAEVKTEGDTEKEACEAASKPVKSEMSEEDVGTGVAAVPPAPVDLQSPGLKLEETLAASSSVEEEKKATGNSSTELSGHTSPSVGRNPSDKLATPGKTTEELQSLSEKEVGSDSAGIVEAEDMAADAVKTVPQVSTGPSGEEEVSGVSLLLGNKLLTPEADSTEATTNLLEKSGPKVEVVADKESDISCSTTELSMEVEPETVVEKYKELAEKSELAAAAEGTAEKQPGDLVPNDGAVKVGNLEKHVDEEDPEQMLSKTQPSKEPGQVKTNESCKTGTLAATSAPGVQADSAGKTPIAVSHTSKTKATTRRKEGQKPALEASTRSRVGAEKKPVLKERSQDRPMSSKLDLSESGRSKLNPSSLAVELGSGKSSSQQNRDPQVETKGSLKQTRERENRSSSLKRDNSSTKVSTGRSSRRVRSSAKPEEEEELSPFNLDEFVTMDEVVDEADSPSPSRRNPVRGKRKDPPRKNLPYEPSSKRKKGKVSAAHAAKSETSFVTLDEIGEDEDGVAQVELASLEAIPDPQVLVTVDEVNDEEELMEDVIKDPQSLVTLDEISEQEEPAVPPDSAKDAFALGDQEPDLKAEPLVTVDEIGEIEELPLDEPSPFKDKEDAKPQECEKQIAEDPGDVFASQMPDDPSALVTVDEIHEDSDDQPLVTLDEVTEDDEDFLEDFNRLKEELNFVTVDEVGSGEEEEKKDDISASPVVEEPVTKIAQKEETTVSVAEEEAEPSSELEEIGICADNPKEESVSIRDELCEGHVGAEAETEGPEKEGCAAQAGRQEDDLEVKEKEEGGEDVEGSGETIEAHPGREQLLTEPRTCEESAEAEATEMEAEEASESPCEEKEPGADLLLLSADLDASAGGVEMAGAEERNAAGSELPPKSPGQPPEENLKSCSEAATPSQPSEKPKKDTTESEGEGPESKRKKIDSAEKGETPSSLKDLDFLVPRAGYFCQICSSFCVDEASMKTHCQSELHKQNMEKFMVKNAAQEEQKGVKEGGEEESSA</sequence>
<feature type="compositionally biased region" description="Basic and acidic residues" evidence="7">
    <location>
        <begin position="1126"/>
        <end position="1142"/>
    </location>
</feature>
<feature type="compositionally biased region" description="Acidic residues" evidence="7">
    <location>
        <begin position="1625"/>
        <end position="1635"/>
    </location>
</feature>
<reference evidence="11" key="1">
    <citation type="submission" date="2025-08" db="UniProtKB">
        <authorList>
            <consortium name="RefSeq"/>
        </authorList>
    </citation>
    <scope>IDENTIFICATION</scope>
</reference>
<dbReference type="InterPro" id="IPR036236">
    <property type="entry name" value="Znf_C2H2_sf"/>
</dbReference>
<dbReference type="CTD" id="27332"/>
<protein>
    <submittedName>
        <fullName evidence="11">Zinc finger protein 638 isoform X1</fullName>
    </submittedName>
</protein>
<feature type="compositionally biased region" description="Low complexity" evidence="7">
    <location>
        <begin position="246"/>
        <end position="262"/>
    </location>
</feature>
<feature type="region of interest" description="Disordered" evidence="7">
    <location>
        <begin position="1871"/>
        <end position="2126"/>
    </location>
</feature>
<dbReference type="GO" id="GO:0005634">
    <property type="term" value="C:nucleus"/>
    <property type="evidence" value="ECO:0007669"/>
    <property type="project" value="UniProtKB-SubCell"/>
</dbReference>
<feature type="compositionally biased region" description="Basic and acidic residues" evidence="7">
    <location>
        <begin position="2171"/>
        <end position="2183"/>
    </location>
</feature>
<dbReference type="SUPFAM" id="SSF57667">
    <property type="entry name" value="beta-beta-alpha zinc fingers"/>
    <property type="match status" value="1"/>
</dbReference>
<evidence type="ECO:0000256" key="4">
    <source>
        <dbReference type="ARBA" id="ARBA00022833"/>
    </source>
</evidence>
<evidence type="ECO:0000256" key="3">
    <source>
        <dbReference type="ARBA" id="ARBA00022771"/>
    </source>
</evidence>
<evidence type="ECO:0000259" key="8">
    <source>
        <dbReference type="PROSITE" id="PS50102"/>
    </source>
</evidence>
<organism evidence="10 11">
    <name type="scientific">Pogona vitticeps</name>
    <name type="common">central bearded dragon</name>
    <dbReference type="NCBI Taxonomy" id="103695"/>
    <lineage>
        <taxon>Eukaryota</taxon>
        <taxon>Metazoa</taxon>
        <taxon>Chordata</taxon>
        <taxon>Craniata</taxon>
        <taxon>Vertebrata</taxon>
        <taxon>Euteleostomi</taxon>
        <taxon>Lepidosauria</taxon>
        <taxon>Squamata</taxon>
        <taxon>Bifurcata</taxon>
        <taxon>Unidentata</taxon>
        <taxon>Episquamata</taxon>
        <taxon>Toxicofera</taxon>
        <taxon>Iguania</taxon>
        <taxon>Acrodonta</taxon>
        <taxon>Agamidae</taxon>
        <taxon>Amphibolurinae</taxon>
        <taxon>Pogona</taxon>
    </lineage>
</organism>
<evidence type="ECO:0000256" key="2">
    <source>
        <dbReference type="ARBA" id="ARBA00022723"/>
    </source>
</evidence>
<name>A0A6J0TRB0_9SAUR</name>
<feature type="compositionally biased region" description="Basic and acidic residues" evidence="7">
    <location>
        <begin position="1575"/>
        <end position="1591"/>
    </location>
</feature>
<dbReference type="SMART" id="SM00355">
    <property type="entry name" value="ZnF_C2H2"/>
    <property type="match status" value="2"/>
</dbReference>
<feature type="compositionally biased region" description="Low complexity" evidence="7">
    <location>
        <begin position="826"/>
        <end position="846"/>
    </location>
</feature>
<dbReference type="InterPro" id="IPR012677">
    <property type="entry name" value="Nucleotide-bd_a/b_plait_sf"/>
</dbReference>
<feature type="compositionally biased region" description="Basic and acidic residues" evidence="7">
    <location>
        <begin position="1512"/>
        <end position="1526"/>
    </location>
</feature>
<feature type="compositionally biased region" description="Basic and acidic residues" evidence="7">
    <location>
        <begin position="607"/>
        <end position="622"/>
    </location>
</feature>
<dbReference type="PROSITE" id="PS00028">
    <property type="entry name" value="ZINC_FINGER_C2H2_1"/>
    <property type="match status" value="1"/>
</dbReference>
<dbReference type="SMART" id="SM00451">
    <property type="entry name" value="ZnF_U1"/>
    <property type="match status" value="2"/>
</dbReference>
<feature type="compositionally biased region" description="Low complexity" evidence="7">
    <location>
        <begin position="2033"/>
        <end position="2048"/>
    </location>
</feature>
<keyword evidence="4" id="KW-0862">Zinc</keyword>
<keyword evidence="3" id="KW-0863">Zinc-finger</keyword>
<evidence type="ECO:0000313" key="11">
    <source>
        <dbReference type="RefSeq" id="XP_020650822.2"/>
    </source>
</evidence>
<dbReference type="InParanoid" id="A0A6J0TRB0"/>
<dbReference type="SMART" id="SM00360">
    <property type="entry name" value="RRM"/>
    <property type="match status" value="3"/>
</dbReference>
<feature type="region of interest" description="Disordered" evidence="7">
    <location>
        <begin position="2171"/>
        <end position="2190"/>
    </location>
</feature>
<feature type="compositionally biased region" description="Acidic residues" evidence="7">
    <location>
        <begin position="1909"/>
        <end position="1921"/>
    </location>
</feature>
<dbReference type="InterPro" id="IPR000690">
    <property type="entry name" value="Matrin/U1-C_Znf_C2H2"/>
</dbReference>
<feature type="region of interest" description="Disordered" evidence="7">
    <location>
        <begin position="233"/>
        <end position="262"/>
    </location>
</feature>
<dbReference type="Gene3D" id="3.30.70.330">
    <property type="match status" value="3"/>
</dbReference>
<dbReference type="InterPro" id="IPR013087">
    <property type="entry name" value="Znf_C2H2_type"/>
</dbReference>
<evidence type="ECO:0000256" key="6">
    <source>
        <dbReference type="PROSITE-ProRule" id="PRU00176"/>
    </source>
</evidence>
<feature type="compositionally biased region" description="Basic residues" evidence="7">
    <location>
        <begin position="1643"/>
        <end position="1652"/>
    </location>
</feature>
<feature type="region of interest" description="Disordered" evidence="7">
    <location>
        <begin position="607"/>
        <end position="701"/>
    </location>
</feature>
<feature type="compositionally biased region" description="Basic and acidic residues" evidence="7">
    <location>
        <begin position="1928"/>
        <end position="1958"/>
    </location>
</feature>
<accession>A0A6J0TRB0</accession>
<feature type="compositionally biased region" description="Basic and acidic residues" evidence="7">
    <location>
        <begin position="492"/>
        <end position="501"/>
    </location>
</feature>
<evidence type="ECO:0000313" key="10">
    <source>
        <dbReference type="Proteomes" id="UP001652642"/>
    </source>
</evidence>
<feature type="compositionally biased region" description="Polar residues" evidence="7">
    <location>
        <begin position="128"/>
        <end position="139"/>
    </location>
</feature>
<dbReference type="SUPFAM" id="SSF54928">
    <property type="entry name" value="RNA-binding domain, RBD"/>
    <property type="match status" value="3"/>
</dbReference>
<feature type="compositionally biased region" description="Polar residues" evidence="7">
    <location>
        <begin position="1441"/>
        <end position="1466"/>
    </location>
</feature>
<dbReference type="KEGG" id="pvt:110079804"/>